<sequence>MTGFFNYTHPNLKMQDPKDPSRQKSILELTPEEITGIANRSTKATKGCCECTYEKDGVHSPTGKIQQLAADNETPNGHNDIQ</sequence>
<evidence type="ECO:0000313" key="2">
    <source>
        <dbReference type="EMBL" id="MET3601900.1"/>
    </source>
</evidence>
<accession>A0ABV2IG37</accession>
<keyword evidence="3" id="KW-1185">Reference proteome</keyword>
<feature type="region of interest" description="Disordered" evidence="1">
    <location>
        <begin position="57"/>
        <end position="82"/>
    </location>
</feature>
<comment type="caution">
    <text evidence="2">The sequence shown here is derived from an EMBL/GenBank/DDBJ whole genome shotgun (WGS) entry which is preliminary data.</text>
</comment>
<protein>
    <submittedName>
        <fullName evidence="2">Uncharacterized protein</fullName>
    </submittedName>
</protein>
<dbReference type="Proteomes" id="UP001549164">
    <property type="component" value="Unassembled WGS sequence"/>
</dbReference>
<dbReference type="EMBL" id="JBEPLY010000017">
    <property type="protein sequence ID" value="MET3601900.1"/>
    <property type="molecule type" value="Genomic_DNA"/>
</dbReference>
<evidence type="ECO:0000313" key="3">
    <source>
        <dbReference type="Proteomes" id="UP001549164"/>
    </source>
</evidence>
<feature type="compositionally biased region" description="Polar residues" evidence="1">
    <location>
        <begin position="73"/>
        <end position="82"/>
    </location>
</feature>
<reference evidence="2 3" key="1">
    <citation type="submission" date="2024-06" db="EMBL/GenBank/DDBJ databases">
        <title>Genomic Encyclopedia of Type Strains, Phase IV (KMG-IV): sequencing the most valuable type-strain genomes for metagenomic binning, comparative biology and taxonomic classification.</title>
        <authorList>
            <person name="Goeker M."/>
        </authorList>
    </citation>
    <scope>NUCLEOTIDE SEQUENCE [LARGE SCALE GENOMIC DNA]</scope>
    <source>
        <strain evidence="2 3">DSM 28102</strain>
    </source>
</reference>
<gene>
    <name evidence="2" type="ORF">ABID12_003863</name>
</gene>
<feature type="region of interest" description="Disordered" evidence="1">
    <location>
        <begin position="1"/>
        <end position="22"/>
    </location>
</feature>
<proteinExistence type="predicted"/>
<organism evidence="2 3">
    <name type="scientific">Martelella mangrovi</name>
    <dbReference type="NCBI Taxonomy" id="1397477"/>
    <lineage>
        <taxon>Bacteria</taxon>
        <taxon>Pseudomonadati</taxon>
        <taxon>Pseudomonadota</taxon>
        <taxon>Alphaproteobacteria</taxon>
        <taxon>Hyphomicrobiales</taxon>
        <taxon>Aurantimonadaceae</taxon>
        <taxon>Martelella</taxon>
    </lineage>
</organism>
<dbReference type="RefSeq" id="WP_354435700.1">
    <property type="nucleotide sequence ID" value="NZ_JBEPLY010000017.1"/>
</dbReference>
<evidence type="ECO:0000256" key="1">
    <source>
        <dbReference type="SAM" id="MobiDB-lite"/>
    </source>
</evidence>
<name>A0ABV2IG37_9HYPH</name>